<feature type="compositionally biased region" description="Polar residues" evidence="1">
    <location>
        <begin position="506"/>
        <end position="532"/>
    </location>
</feature>
<feature type="compositionally biased region" description="Basic residues" evidence="1">
    <location>
        <begin position="278"/>
        <end position="287"/>
    </location>
</feature>
<protein>
    <submittedName>
        <fullName evidence="2">Uncharacterized protein</fullName>
    </submittedName>
</protein>
<accession>A0AAD5XGR1</accession>
<organism evidence="2 3">
    <name type="scientific">Physocladia obscura</name>
    <dbReference type="NCBI Taxonomy" id="109957"/>
    <lineage>
        <taxon>Eukaryota</taxon>
        <taxon>Fungi</taxon>
        <taxon>Fungi incertae sedis</taxon>
        <taxon>Chytridiomycota</taxon>
        <taxon>Chytridiomycota incertae sedis</taxon>
        <taxon>Chytridiomycetes</taxon>
        <taxon>Chytridiales</taxon>
        <taxon>Chytriomycetaceae</taxon>
        <taxon>Physocladia</taxon>
    </lineage>
</organism>
<dbReference type="AlphaFoldDB" id="A0AAD5XGR1"/>
<evidence type="ECO:0000256" key="1">
    <source>
        <dbReference type="SAM" id="MobiDB-lite"/>
    </source>
</evidence>
<comment type="caution">
    <text evidence="2">The sequence shown here is derived from an EMBL/GenBank/DDBJ whole genome shotgun (WGS) entry which is preliminary data.</text>
</comment>
<keyword evidence="3" id="KW-1185">Reference proteome</keyword>
<sequence length="812" mass="89305">MEFILEACERVSSPQHLALPWDDNITTGVSQSHQIDALLAETHPDESEATTSTSTLYYQPSITPFQLPQTNHVSAAQTRSRHKKQKLPWSSQAPIQQKQQHAQKNQIRLKSQTVATSAPKTKVSISFKNIAAGITRDNYIPKQFTHQSHPSRSDIDNEIYMPNARGGISAVKKDGLNPEQMDPHEKNAEEQERLAKRLQLNRKLKQKILEKRPEWAVASTFSIGDVNFDDKSYDDGQNDQLFDRNDLDMPPNQFLHTPISAVSGISEENKYTVTKNNTRTKKDKKTRSKSEKPSYTEDINQVTSPINDISFNSSESEQQARVAQSHIENTSQEKPSDSFLHYSANSSSGLPYGYQMLYLPVQVPMSPNDPFFSPVSDLTSPVAVSSKGGVKRENSELNTQQPTPPSIGPKNSQSLSTHPNTLSTQALSFTSLFHPTLQSQLSNSQLLTQLGFSLSSPSLGNWGGFGGLNVDSVANTSPVIGVFVPSTNVSQQSPKHLPQEQKPHDSSANNFQNHQASNANDSIGNSSKNVTCDTGKKETNQWCPQTFYQLAFMQQKQLQLMAQQHSMAAKINQEQQNASGSGAFNQHPETLLKSASLSFLFPISNASLSVPHQNQGEADLVQKNATKRKEFEEDTKNENSNQETMTGAAVAITKTHSPLFIQLQPEQVTQLQQQQEQFLKDQWNTASFEAAKQIMTPILSFGSPDWIQGAAGATATSTNANTWGFGVIANVPLPTGSPSNEITGAFIPFKGSSNLTLVPDLAEQKTSLLIPIQKQLSGVLLGISSAGIGGDKEKYSLQDRETKFSPKLFGLN</sequence>
<feature type="region of interest" description="Disordered" evidence="1">
    <location>
        <begin position="172"/>
        <end position="191"/>
    </location>
</feature>
<dbReference type="EMBL" id="JADGJH010000217">
    <property type="protein sequence ID" value="KAJ3133516.1"/>
    <property type="molecule type" value="Genomic_DNA"/>
</dbReference>
<evidence type="ECO:0000313" key="2">
    <source>
        <dbReference type="EMBL" id="KAJ3133516.1"/>
    </source>
</evidence>
<feature type="region of interest" description="Disordered" evidence="1">
    <location>
        <begin position="488"/>
        <end position="536"/>
    </location>
</feature>
<proteinExistence type="predicted"/>
<dbReference type="Proteomes" id="UP001211907">
    <property type="component" value="Unassembled WGS sequence"/>
</dbReference>
<feature type="region of interest" description="Disordered" evidence="1">
    <location>
        <begin position="382"/>
        <end position="419"/>
    </location>
</feature>
<evidence type="ECO:0000313" key="3">
    <source>
        <dbReference type="Proteomes" id="UP001211907"/>
    </source>
</evidence>
<reference evidence="2" key="1">
    <citation type="submission" date="2020-05" db="EMBL/GenBank/DDBJ databases">
        <title>Phylogenomic resolution of chytrid fungi.</title>
        <authorList>
            <person name="Stajich J.E."/>
            <person name="Amses K."/>
            <person name="Simmons R."/>
            <person name="Seto K."/>
            <person name="Myers J."/>
            <person name="Bonds A."/>
            <person name="Quandt C.A."/>
            <person name="Barry K."/>
            <person name="Liu P."/>
            <person name="Grigoriev I."/>
            <person name="Longcore J.E."/>
            <person name="James T.Y."/>
        </authorList>
    </citation>
    <scope>NUCLEOTIDE SEQUENCE</scope>
    <source>
        <strain evidence="2">JEL0513</strain>
    </source>
</reference>
<feature type="compositionally biased region" description="Polar residues" evidence="1">
    <location>
        <begin position="409"/>
        <end position="419"/>
    </location>
</feature>
<feature type="region of interest" description="Disordered" evidence="1">
    <location>
        <begin position="68"/>
        <end position="114"/>
    </location>
</feature>
<name>A0AAD5XGR1_9FUNG</name>
<feature type="region of interest" description="Disordered" evidence="1">
    <location>
        <begin position="270"/>
        <end position="342"/>
    </location>
</feature>
<gene>
    <name evidence="2" type="ORF">HK100_004376</name>
</gene>
<feature type="compositionally biased region" description="Polar residues" evidence="1">
    <location>
        <begin position="297"/>
        <end position="333"/>
    </location>
</feature>
<feature type="compositionally biased region" description="Polar residues" evidence="1">
    <location>
        <begin position="68"/>
        <end position="78"/>
    </location>
</feature>
<feature type="compositionally biased region" description="Low complexity" evidence="1">
    <location>
        <begin position="92"/>
        <end position="106"/>
    </location>
</feature>